<name>A0A1G7MZX0_CHIFI</name>
<feature type="coiled-coil region" evidence="1">
    <location>
        <begin position="650"/>
        <end position="691"/>
    </location>
</feature>
<feature type="coiled-coil region" evidence="1">
    <location>
        <begin position="228"/>
        <end position="262"/>
    </location>
</feature>
<dbReference type="InterPro" id="IPR038729">
    <property type="entry name" value="Rad50/SbcC_AAA"/>
</dbReference>
<feature type="domain" description="Rad50/SbcC-type AAA" evidence="2">
    <location>
        <begin position="6"/>
        <end position="252"/>
    </location>
</feature>
<dbReference type="PANTHER" id="PTHR32114:SF2">
    <property type="entry name" value="ABC TRANSPORTER ABCH.3"/>
    <property type="match status" value="1"/>
</dbReference>
<evidence type="ECO:0000313" key="3">
    <source>
        <dbReference type="EMBL" id="SDF67206.1"/>
    </source>
</evidence>
<organism evidence="3 4">
    <name type="scientific">Chitinophaga filiformis</name>
    <name type="common">Myxococcus filiformis</name>
    <name type="synonym">Flexibacter filiformis</name>
    <dbReference type="NCBI Taxonomy" id="104663"/>
    <lineage>
        <taxon>Bacteria</taxon>
        <taxon>Pseudomonadati</taxon>
        <taxon>Bacteroidota</taxon>
        <taxon>Chitinophagia</taxon>
        <taxon>Chitinophagales</taxon>
        <taxon>Chitinophagaceae</taxon>
        <taxon>Chitinophaga</taxon>
    </lineage>
</organism>
<dbReference type="PANTHER" id="PTHR32114">
    <property type="entry name" value="ABC TRANSPORTER ABCH.3"/>
    <property type="match status" value="1"/>
</dbReference>
<feature type="coiled-coil region" evidence="1">
    <location>
        <begin position="932"/>
        <end position="959"/>
    </location>
</feature>
<dbReference type="GO" id="GO:0016887">
    <property type="term" value="F:ATP hydrolysis activity"/>
    <property type="evidence" value="ECO:0007669"/>
    <property type="project" value="InterPro"/>
</dbReference>
<dbReference type="Proteomes" id="UP000199045">
    <property type="component" value="Unassembled WGS sequence"/>
</dbReference>
<dbReference type="STRING" id="104663.SAMN04488121_102615"/>
<proteinExistence type="predicted"/>
<evidence type="ECO:0000256" key="1">
    <source>
        <dbReference type="SAM" id="Coils"/>
    </source>
</evidence>
<dbReference type="InterPro" id="IPR027417">
    <property type="entry name" value="P-loop_NTPase"/>
</dbReference>
<dbReference type="Gene3D" id="3.40.50.300">
    <property type="entry name" value="P-loop containing nucleotide triphosphate hydrolases"/>
    <property type="match status" value="2"/>
</dbReference>
<feature type="coiled-coil region" evidence="1">
    <location>
        <begin position="734"/>
        <end position="796"/>
    </location>
</feature>
<dbReference type="SUPFAM" id="SSF52540">
    <property type="entry name" value="P-loop containing nucleoside triphosphate hydrolases"/>
    <property type="match status" value="1"/>
</dbReference>
<evidence type="ECO:0000313" key="4">
    <source>
        <dbReference type="Proteomes" id="UP000199045"/>
    </source>
</evidence>
<dbReference type="GO" id="GO:0004527">
    <property type="term" value="F:exonuclease activity"/>
    <property type="evidence" value="ECO:0007669"/>
    <property type="project" value="UniProtKB-KW"/>
</dbReference>
<dbReference type="GO" id="GO:0006302">
    <property type="term" value="P:double-strand break repair"/>
    <property type="evidence" value="ECO:0007669"/>
    <property type="project" value="InterPro"/>
</dbReference>
<keyword evidence="3" id="KW-0269">Exonuclease</keyword>
<protein>
    <submittedName>
        <fullName evidence="3">Exonuclease SbcC</fullName>
    </submittedName>
</protein>
<dbReference type="EMBL" id="FNBN01000002">
    <property type="protein sequence ID" value="SDF67206.1"/>
    <property type="molecule type" value="Genomic_DNA"/>
</dbReference>
<accession>A0A1G7MZX0</accession>
<keyword evidence="3" id="KW-0378">Hydrolase</keyword>
<reference evidence="3 4" key="1">
    <citation type="submission" date="2016-10" db="EMBL/GenBank/DDBJ databases">
        <authorList>
            <person name="de Groot N.N."/>
        </authorList>
    </citation>
    <scope>NUCLEOTIDE SEQUENCE [LARGE SCALE GENOMIC DNA]</scope>
    <source>
        <strain evidence="3 4">DSM 527</strain>
    </source>
</reference>
<dbReference type="RefSeq" id="WP_089831120.1">
    <property type="nucleotide sequence ID" value="NZ_FNBN01000002.1"/>
</dbReference>
<keyword evidence="3" id="KW-0540">Nuclease</keyword>
<dbReference type="Pfam" id="PF13558">
    <property type="entry name" value="SbcC_Walker_B"/>
    <property type="match status" value="1"/>
</dbReference>
<gene>
    <name evidence="3" type="ORF">SAMN04488121_102615</name>
</gene>
<dbReference type="OrthoDB" id="9795626at2"/>
<dbReference type="AlphaFoldDB" id="A0A1G7MZX0"/>
<keyword evidence="1" id="KW-0175">Coiled coil</keyword>
<sequence>MRILAIRFKNLASLEDTNEIDFTKEPLSQAGIFAITGPTGAGKSTLLDALCLALYAKTPRYQQAKETGIEIQDLAGNKLNQGDIRGILRDGTADGFAEVEFAGTDGNNYRATWSVKRARNKIDGNLQTDTVDLFNLSANIAVPGKKTETLREIERLVGLNFEQFTRSVLLAQGDFTAFLKADKDAKASLLEKLTGTDIYSEISRTVFDKYKLADQELKNLNNQVAGIVSLTEEQQQELSAQREELLKKTEEQEKILAGLTNEINWHQSLAGLIASRDQAAQHYQQALTAMENAGERIRTFTLVENVQPARGLIAAKQASASQLADKATALQELSSRIQHTTESHQAALKQLDIASQELSTRQQEAMRYQPDIDTAKKLDTLIVEKGKQVQTAEAESKTAQQQHDAHLEALVKKEQEINTVNAGIARLEDWQREHVSRQDIAENIIEITTQLGHASKWLPMQQRLTENLQATTAFITETDKTIATLQEQVSKYQQQATTLHTAYEQVNTTLAAIPIAEIKAQESSLASNIREADAARAHWALLFTNLREKEHTARQHDTCQQELTAKTTTLQGKQELLKEAQTKKELADKLAHQARLQVAENVESLRAQLLPGEPCPVCGSKEHPFSEENPLAHSILKGLEDESLAANQAYNALSGEISSLKQLISRLQQEVTTHENALADRNQQISTLEQQWQSFQLATASASVSIAERAAWLDAHVQQLLSAQRENNAQITSHEDKKREADQLKLQLDTLNSNLSTASEQLKDKQWEKAGKQEAQVQIQQQLDNIAQDLEVMTEQLAPHFNNPAWIDNWKKDPQGFDDSIRSFAKRWKENVQAITDNTGQLQVLQSALGEMRRQAPSIATDVTNKVNALNGLKDQLQALSTERNGLLNGEEVNSFETKLKQACDTAATVRQTAHEAVTALKDELLTYTTNKTQTEKDITQLRSNIDKQQQEIAAWIATYATEHGMPLSEEELTQLLTYTTAWIDKERKDIQAIRQAVTTSKATLDERTLQVTNHTNKRITDRSLEEVMALSDDTRKVLRDITNDRNNIEYQLRQDAENKSRIGDLRAAITAKAAIHENWSKLNELIGSADGKKFRQIAQEYTLDMLLGYANMHLQMLTSRYKLLRIPGNLGLQVLDKDMGDELRTVFSLSGGESFLVSLALALGLASLSSSKMKVESLFIDEGFGALDPDTLNVAVDALERLHNQGRKVGVISHVQEMTERIPTQIKVIRLANGKSKVEVVGG</sequence>
<dbReference type="Pfam" id="PF13476">
    <property type="entry name" value="AAA_23"/>
    <property type="match status" value="1"/>
</dbReference>
<evidence type="ECO:0000259" key="2">
    <source>
        <dbReference type="Pfam" id="PF13476"/>
    </source>
</evidence>